<reference evidence="2 3" key="1">
    <citation type="journal article" date="2018" name="Int. J. Syst. Evol. Microbiol.">
        <title>Epidermidibacterium keratini gen. nov., sp. nov., a member of the family Sporichthyaceae, isolated from keratin epidermis.</title>
        <authorList>
            <person name="Lee D.G."/>
            <person name="Trujillo M.E."/>
            <person name="Kang S."/>
            <person name="Nam J.J."/>
            <person name="Kim Y.J."/>
        </authorList>
    </citation>
    <scope>NUCLEOTIDE SEQUENCE [LARGE SCALE GENOMIC DNA]</scope>
    <source>
        <strain evidence="2 3">EPI-7</strain>
    </source>
</reference>
<organism evidence="2 3">
    <name type="scientific">Epidermidibacterium keratini</name>
    <dbReference type="NCBI Taxonomy" id="1891644"/>
    <lineage>
        <taxon>Bacteria</taxon>
        <taxon>Bacillati</taxon>
        <taxon>Actinomycetota</taxon>
        <taxon>Actinomycetes</taxon>
        <taxon>Sporichthyales</taxon>
        <taxon>Sporichthyaceae</taxon>
        <taxon>Epidermidibacterium</taxon>
    </lineage>
</organism>
<name>A0A7L4YRP2_9ACTN</name>
<dbReference type="InParanoid" id="A0A7L4YRP2"/>
<dbReference type="AlphaFoldDB" id="A0A7L4YRP2"/>
<dbReference type="Proteomes" id="UP000463857">
    <property type="component" value="Chromosome"/>
</dbReference>
<sequence length="96" mass="11061">MVEQRGSASDRVSAWVEQAEERGRLRWVEQAKERARLRWVEQAEERARLRWVEQAEVRGRLSRPRDLETSKPLRKHAGDPESTGGATLGGRAAKER</sequence>
<accession>A0A7L4YRP2</accession>
<feature type="compositionally biased region" description="Basic and acidic residues" evidence="1">
    <location>
        <begin position="57"/>
        <end position="79"/>
    </location>
</feature>
<gene>
    <name evidence="2" type="ORF">EK0264_15930</name>
</gene>
<evidence type="ECO:0000313" key="3">
    <source>
        <dbReference type="Proteomes" id="UP000463857"/>
    </source>
</evidence>
<feature type="region of interest" description="Disordered" evidence="1">
    <location>
        <begin position="57"/>
        <end position="96"/>
    </location>
</feature>
<dbReference type="RefSeq" id="WP_159546768.1">
    <property type="nucleotide sequence ID" value="NZ_CP047156.1"/>
</dbReference>
<evidence type="ECO:0000256" key="1">
    <source>
        <dbReference type="SAM" id="MobiDB-lite"/>
    </source>
</evidence>
<protein>
    <submittedName>
        <fullName evidence="2">Uncharacterized protein</fullName>
    </submittedName>
</protein>
<dbReference type="EMBL" id="CP047156">
    <property type="protein sequence ID" value="QHC01633.1"/>
    <property type="molecule type" value="Genomic_DNA"/>
</dbReference>
<evidence type="ECO:0000313" key="2">
    <source>
        <dbReference type="EMBL" id="QHC01633.1"/>
    </source>
</evidence>
<dbReference type="KEGG" id="eke:EK0264_15930"/>
<keyword evidence="3" id="KW-1185">Reference proteome</keyword>
<proteinExistence type="predicted"/>